<proteinExistence type="predicted"/>
<dbReference type="PROSITE" id="PS51736">
    <property type="entry name" value="RECOMBINASES_3"/>
    <property type="match status" value="1"/>
</dbReference>
<protein>
    <recommendedName>
        <fullName evidence="7">Resolvase/invertase-type recombinase catalytic domain-containing protein</fullName>
    </recommendedName>
</protein>
<gene>
    <name evidence="8" type="ORF">C7B77_21945</name>
</gene>
<dbReference type="InterPro" id="IPR036162">
    <property type="entry name" value="Resolvase-like_N_sf"/>
</dbReference>
<dbReference type="PANTHER" id="PTHR30461:SF2">
    <property type="entry name" value="SERINE RECOMBINASE PINE-RELATED"/>
    <property type="match status" value="1"/>
</dbReference>
<dbReference type="GO" id="GO:0003677">
    <property type="term" value="F:DNA binding"/>
    <property type="evidence" value="ECO:0007669"/>
    <property type="project" value="UniProtKB-KW"/>
</dbReference>
<keyword evidence="2" id="KW-0238">DNA-binding</keyword>
<dbReference type="InterPro" id="IPR050639">
    <property type="entry name" value="SSR_resolvase"/>
</dbReference>
<keyword evidence="3" id="KW-0233">DNA recombination</keyword>
<dbReference type="OrthoDB" id="463240at2"/>
<dbReference type="InterPro" id="IPR006118">
    <property type="entry name" value="Recombinase_CS"/>
</dbReference>
<dbReference type="PANTHER" id="PTHR30461">
    <property type="entry name" value="DNA-INVERTASE FROM LAMBDOID PROPHAGE"/>
    <property type="match status" value="1"/>
</dbReference>
<dbReference type="EMBL" id="PVWO01000370">
    <property type="protein sequence ID" value="PSB51117.1"/>
    <property type="molecule type" value="Genomic_DNA"/>
</dbReference>
<feature type="compositionally biased region" description="Polar residues" evidence="6">
    <location>
        <begin position="9"/>
        <end position="20"/>
    </location>
</feature>
<evidence type="ECO:0000256" key="1">
    <source>
        <dbReference type="ARBA" id="ARBA00022908"/>
    </source>
</evidence>
<reference evidence="8 9" key="1">
    <citation type="submission" date="2018-03" db="EMBL/GenBank/DDBJ databases">
        <title>The ancient ancestry and fast evolution of plastids.</title>
        <authorList>
            <person name="Moore K.R."/>
            <person name="Magnabosco C."/>
            <person name="Momper L."/>
            <person name="Gold D.A."/>
            <person name="Bosak T."/>
            <person name="Fournier G.P."/>
        </authorList>
    </citation>
    <scope>NUCLEOTIDE SEQUENCE [LARGE SCALE GENOMIC DNA]</scope>
    <source>
        <strain evidence="8 9">CCALA 037</strain>
    </source>
</reference>
<accession>A0A2T1G1L7</accession>
<dbReference type="Gene3D" id="3.90.1750.20">
    <property type="entry name" value="Putative Large Serine Recombinase, Chain B, Domain 2"/>
    <property type="match status" value="1"/>
</dbReference>
<keyword evidence="1" id="KW-0229">DNA integration</keyword>
<dbReference type="Proteomes" id="UP000238937">
    <property type="component" value="Unassembled WGS sequence"/>
</dbReference>
<dbReference type="InterPro" id="IPR038109">
    <property type="entry name" value="DNA_bind_recomb_sf"/>
</dbReference>
<comment type="caution">
    <text evidence="8">The sequence shown here is derived from an EMBL/GenBank/DDBJ whole genome shotgun (WGS) entry which is preliminary data.</text>
</comment>
<evidence type="ECO:0000256" key="6">
    <source>
        <dbReference type="SAM" id="MobiDB-lite"/>
    </source>
</evidence>
<organism evidence="8 9">
    <name type="scientific">Chamaesiphon polymorphus CCALA 037</name>
    <dbReference type="NCBI Taxonomy" id="2107692"/>
    <lineage>
        <taxon>Bacteria</taxon>
        <taxon>Bacillati</taxon>
        <taxon>Cyanobacteriota</taxon>
        <taxon>Cyanophyceae</taxon>
        <taxon>Gomontiellales</taxon>
        <taxon>Chamaesiphonaceae</taxon>
        <taxon>Chamaesiphon</taxon>
    </lineage>
</organism>
<name>A0A2T1G1L7_9CYAN</name>
<dbReference type="Pfam" id="PF00239">
    <property type="entry name" value="Resolvase"/>
    <property type="match status" value="1"/>
</dbReference>
<evidence type="ECO:0000313" key="9">
    <source>
        <dbReference type="Proteomes" id="UP000238937"/>
    </source>
</evidence>
<dbReference type="InterPro" id="IPR006119">
    <property type="entry name" value="Resolv_N"/>
</dbReference>
<dbReference type="SUPFAM" id="SSF53041">
    <property type="entry name" value="Resolvase-like"/>
    <property type="match status" value="1"/>
</dbReference>
<dbReference type="CDD" id="cd03768">
    <property type="entry name" value="SR_ResInv"/>
    <property type="match status" value="1"/>
</dbReference>
<dbReference type="GO" id="GO:0000150">
    <property type="term" value="F:DNA strand exchange activity"/>
    <property type="evidence" value="ECO:0007669"/>
    <property type="project" value="InterPro"/>
</dbReference>
<dbReference type="GO" id="GO:0015074">
    <property type="term" value="P:DNA integration"/>
    <property type="evidence" value="ECO:0007669"/>
    <property type="project" value="UniProtKB-KW"/>
</dbReference>
<dbReference type="SMART" id="SM00857">
    <property type="entry name" value="Resolvase"/>
    <property type="match status" value="1"/>
</dbReference>
<evidence type="ECO:0000256" key="4">
    <source>
        <dbReference type="PIRSR" id="PIRSR606118-50"/>
    </source>
</evidence>
<dbReference type="PROSITE" id="PS00397">
    <property type="entry name" value="RECOMBINASES_1"/>
    <property type="match status" value="1"/>
</dbReference>
<dbReference type="AlphaFoldDB" id="A0A2T1G1L7"/>
<evidence type="ECO:0000256" key="3">
    <source>
        <dbReference type="ARBA" id="ARBA00023172"/>
    </source>
</evidence>
<sequence>MKLVGYARVSTSSQAENTSLPEQRQKIEAYCQAFDHELVELFEEVQSGKDAASRPIFAQALESVKTKADGIVAVKLDRIARNTRDVLALVEDVLKPNNKSLVLLDIQVDTSTPIGKMILTVMAAVAALERDTIIDRTQGGRKAKASGGGYAYGSPQFGKQSIDTKLVANERELETIEIIRRHRKSGKSYQSIANYLNQNNIKSKRGGLWYSETVSTVYKRQLNLEI</sequence>
<feature type="active site" description="O-(5'-phospho-DNA)-serine intermediate" evidence="4 5">
    <location>
        <position position="10"/>
    </location>
</feature>
<feature type="domain" description="Resolvase/invertase-type recombinase catalytic" evidence="7">
    <location>
        <begin position="2"/>
        <end position="148"/>
    </location>
</feature>
<evidence type="ECO:0000259" key="7">
    <source>
        <dbReference type="PROSITE" id="PS51736"/>
    </source>
</evidence>
<evidence type="ECO:0000313" key="8">
    <source>
        <dbReference type="EMBL" id="PSB51117.1"/>
    </source>
</evidence>
<keyword evidence="9" id="KW-1185">Reference proteome</keyword>
<feature type="region of interest" description="Disordered" evidence="6">
    <location>
        <begin position="1"/>
        <end position="20"/>
    </location>
</feature>
<dbReference type="Gene3D" id="3.40.50.1390">
    <property type="entry name" value="Resolvase, N-terminal catalytic domain"/>
    <property type="match status" value="1"/>
</dbReference>
<dbReference type="InterPro" id="IPR011109">
    <property type="entry name" value="DNA_bind_recombinase_dom"/>
</dbReference>
<evidence type="ECO:0000256" key="5">
    <source>
        <dbReference type="PROSITE-ProRule" id="PRU10137"/>
    </source>
</evidence>
<dbReference type="RefSeq" id="WP_106309883.1">
    <property type="nucleotide sequence ID" value="NZ_PVWO01000370.1"/>
</dbReference>
<dbReference type="Pfam" id="PF07508">
    <property type="entry name" value="Recombinase"/>
    <property type="match status" value="1"/>
</dbReference>
<evidence type="ECO:0000256" key="2">
    <source>
        <dbReference type="ARBA" id="ARBA00023125"/>
    </source>
</evidence>